<proteinExistence type="predicted"/>
<dbReference type="EMBL" id="CAUWAG010000020">
    <property type="protein sequence ID" value="CAJ2513991.1"/>
    <property type="molecule type" value="Genomic_DNA"/>
</dbReference>
<dbReference type="AlphaFoldDB" id="A0AAI8VTS7"/>
<feature type="region of interest" description="Disordered" evidence="1">
    <location>
        <begin position="31"/>
        <end position="63"/>
    </location>
</feature>
<name>A0AAI8VTS7_9PEZI</name>
<keyword evidence="3" id="KW-1185">Reference proteome</keyword>
<reference evidence="2" key="1">
    <citation type="submission" date="2023-10" db="EMBL/GenBank/DDBJ databases">
        <authorList>
            <person name="Hackl T."/>
        </authorList>
    </citation>
    <scope>NUCLEOTIDE SEQUENCE</scope>
</reference>
<comment type="caution">
    <text evidence="2">The sequence shown here is derived from an EMBL/GenBank/DDBJ whole genome shotgun (WGS) entry which is preliminary data.</text>
</comment>
<dbReference type="Proteomes" id="UP001295740">
    <property type="component" value="Unassembled WGS sequence"/>
</dbReference>
<accession>A0AAI8VTS7</accession>
<organism evidence="2 3">
    <name type="scientific">Anthostomella pinea</name>
    <dbReference type="NCBI Taxonomy" id="933095"/>
    <lineage>
        <taxon>Eukaryota</taxon>
        <taxon>Fungi</taxon>
        <taxon>Dikarya</taxon>
        <taxon>Ascomycota</taxon>
        <taxon>Pezizomycotina</taxon>
        <taxon>Sordariomycetes</taxon>
        <taxon>Xylariomycetidae</taxon>
        <taxon>Xylariales</taxon>
        <taxon>Xylariaceae</taxon>
        <taxon>Anthostomella</taxon>
    </lineage>
</organism>
<evidence type="ECO:0000313" key="2">
    <source>
        <dbReference type="EMBL" id="CAJ2513991.1"/>
    </source>
</evidence>
<sequence>MAGMGSVAPLPMFPAMGMMALYQEMMGKMLSNSNSNNREDIAEQMVTEEGEPREKGKVRKTTR</sequence>
<evidence type="ECO:0000313" key="3">
    <source>
        <dbReference type="Proteomes" id="UP001295740"/>
    </source>
</evidence>
<protein>
    <submittedName>
        <fullName evidence="2">Uu.00g021100.m01.CDS01</fullName>
    </submittedName>
</protein>
<evidence type="ECO:0000256" key="1">
    <source>
        <dbReference type="SAM" id="MobiDB-lite"/>
    </source>
</evidence>
<gene>
    <name evidence="2" type="ORF">KHLLAP_LOCUS14459</name>
</gene>